<dbReference type="InterPro" id="IPR000595">
    <property type="entry name" value="cNMP-bd_dom"/>
</dbReference>
<reference evidence="12 13" key="1">
    <citation type="submission" date="2018-06" db="EMBL/GenBank/DDBJ databases">
        <title>Genomic Encyclopedia of Type Strains, Phase IV (KMG-IV): sequencing the most valuable type-strain genomes for metagenomic binning, comparative biology and taxonomic classification.</title>
        <authorList>
            <person name="Goeker M."/>
        </authorList>
    </citation>
    <scope>NUCLEOTIDE SEQUENCE [LARGE SCALE GENOMIC DNA]</scope>
    <source>
        <strain evidence="12 13">DSM 24875</strain>
    </source>
</reference>
<dbReference type="InterPro" id="IPR006153">
    <property type="entry name" value="Cation/H_exchanger_TM"/>
</dbReference>
<proteinExistence type="predicted"/>
<evidence type="ECO:0000256" key="6">
    <source>
        <dbReference type="ARBA" id="ARBA00023053"/>
    </source>
</evidence>
<feature type="transmembrane region" description="Helical" evidence="10">
    <location>
        <begin position="392"/>
        <end position="416"/>
    </location>
</feature>
<keyword evidence="8 10" id="KW-0472">Membrane</keyword>
<evidence type="ECO:0000256" key="5">
    <source>
        <dbReference type="ARBA" id="ARBA00022989"/>
    </source>
</evidence>
<evidence type="ECO:0000256" key="10">
    <source>
        <dbReference type="SAM" id="Phobius"/>
    </source>
</evidence>
<evidence type="ECO:0000256" key="7">
    <source>
        <dbReference type="ARBA" id="ARBA00023065"/>
    </source>
</evidence>
<feature type="transmembrane region" description="Helical" evidence="10">
    <location>
        <begin position="253"/>
        <end position="272"/>
    </location>
</feature>
<feature type="transmembrane region" description="Helical" evidence="10">
    <location>
        <begin position="284"/>
        <end position="308"/>
    </location>
</feature>
<protein>
    <submittedName>
        <fullName evidence="12">Sodium/proton antiporter (CPA1 family)</fullName>
    </submittedName>
</protein>
<dbReference type="PROSITE" id="PS00889">
    <property type="entry name" value="CNMP_BINDING_2"/>
    <property type="match status" value="1"/>
</dbReference>
<keyword evidence="3" id="KW-1003">Cell membrane</keyword>
<evidence type="ECO:0000313" key="13">
    <source>
        <dbReference type="Proteomes" id="UP000253529"/>
    </source>
</evidence>
<dbReference type="SMART" id="SM00100">
    <property type="entry name" value="cNMP"/>
    <property type="match status" value="1"/>
</dbReference>
<dbReference type="GO" id="GO:0015386">
    <property type="term" value="F:potassium:proton antiporter activity"/>
    <property type="evidence" value="ECO:0007669"/>
    <property type="project" value="TreeGrafter"/>
</dbReference>
<dbReference type="InterPro" id="IPR018490">
    <property type="entry name" value="cNMP-bd_dom_sf"/>
</dbReference>
<comment type="subcellular location">
    <subcellularLocation>
        <location evidence="1">Cell membrane</location>
        <topology evidence="1">Multi-pass membrane protein</topology>
    </subcellularLocation>
</comment>
<dbReference type="InterPro" id="IPR018422">
    <property type="entry name" value="Cation/H_exchanger_CPA1"/>
</dbReference>
<keyword evidence="5 10" id="KW-1133">Transmembrane helix</keyword>
<name>A0A366FI48_9HYPH</name>
<dbReference type="SUPFAM" id="SSF51206">
    <property type="entry name" value="cAMP-binding domain-like"/>
    <property type="match status" value="1"/>
</dbReference>
<keyword evidence="7" id="KW-0406">Ion transport</keyword>
<organism evidence="12 13">
    <name type="scientific">Roseiarcus fermentans</name>
    <dbReference type="NCBI Taxonomy" id="1473586"/>
    <lineage>
        <taxon>Bacteria</taxon>
        <taxon>Pseudomonadati</taxon>
        <taxon>Pseudomonadota</taxon>
        <taxon>Alphaproteobacteria</taxon>
        <taxon>Hyphomicrobiales</taxon>
        <taxon>Roseiarcaceae</taxon>
        <taxon>Roseiarcus</taxon>
    </lineage>
</organism>
<sequence>MPDIILVLAVFAALLVLVALSQPVAERLRLAPVVLLAAIGAAIGAASELLTHAHLSERASAVVTLFADLPLGSETFIYVFLPLLIFEAALTSDVRRILADAAPILLLAVIATLVAAAIVGLALWPVAGQPLVVCLLLGAVVSTTDPAAVIAIFRDVGAPARLTRLVEGESLLNDASAILAYTVLLGIIVDGREPHLGDGAIEFAVSFFGGAAFGFAAGRLMLTLVRLTRDNPQAEATLTLALAYLSYIVADRFFHISGVVATLAAGMTVSAFGRAQIDPRNWSFITGVWTQVAFWAHSLVFLLASILVPKLLIDLQAHDIVLVATLVVAAFVARLAVLFGLIPLLSLARLTKPISTAYKLAIAWGGLRGALTLVLALSVTENPAVPPSVQRFVAVLATGLVFFTLLVNGTTLRLLIRALGLDRLSPADQVLRDRVLEASYADASTLIRQSASEHGLDQAATARALAPYDVAMNEAAARRAVRGVALTDHERVAVSLMALGAQERTLVLQTLSARTASPAVVQALMRSADAMVEGARADGRLGYKRAAEAGLGFPLSFRFAYFLHRRFGVRRFLADRLGERFEWLLTMRLVIQELASDASKRSRAIFGERLDAVVDKMLADRLDRIKVGLDALHLQYPDYAAALEARFLRQTAIRREVGRYKALYDEGLISAEVYRDLISDVEGKRDARALPRFDIGLDTRALMARLDLFAGLDTAHLDSIAKLLKPRFAPPRELIVRKGDRGDAAFFIASGAAGVDLPQGRVMLGTGDVFGEMALITGEPRQADVRAQTYSRLLVLRRADFQNLMRANPDLRAKFNAIAASRRQANQSASA</sequence>
<feature type="transmembrane region" description="Helical" evidence="10">
    <location>
        <begin position="101"/>
        <end position="124"/>
    </location>
</feature>
<evidence type="ECO:0000259" key="11">
    <source>
        <dbReference type="PROSITE" id="PS50042"/>
    </source>
</evidence>
<evidence type="ECO:0000256" key="1">
    <source>
        <dbReference type="ARBA" id="ARBA00004651"/>
    </source>
</evidence>
<dbReference type="Gene3D" id="6.10.140.1330">
    <property type="match status" value="1"/>
</dbReference>
<feature type="domain" description="Cyclic nucleotide-binding" evidence="11">
    <location>
        <begin position="708"/>
        <end position="814"/>
    </location>
</feature>
<feature type="transmembrane region" description="Helical" evidence="10">
    <location>
        <begin position="171"/>
        <end position="189"/>
    </location>
</feature>
<dbReference type="AlphaFoldDB" id="A0A366FI48"/>
<feature type="transmembrane region" description="Helical" evidence="10">
    <location>
        <begin position="360"/>
        <end position="380"/>
    </location>
</feature>
<evidence type="ECO:0000256" key="8">
    <source>
        <dbReference type="ARBA" id="ARBA00023136"/>
    </source>
</evidence>
<dbReference type="InterPro" id="IPR014710">
    <property type="entry name" value="RmlC-like_jellyroll"/>
</dbReference>
<feature type="transmembrane region" description="Helical" evidence="10">
    <location>
        <begin position="320"/>
        <end position="348"/>
    </location>
</feature>
<dbReference type="PANTHER" id="PTHR10110:SF86">
    <property type="entry name" value="SODIUM_HYDROGEN EXCHANGER 7"/>
    <property type="match status" value="1"/>
</dbReference>
<dbReference type="InterPro" id="IPR018488">
    <property type="entry name" value="cNMP-bd_CS"/>
</dbReference>
<accession>A0A366FI48</accession>
<feature type="transmembrane region" description="Helical" evidence="10">
    <location>
        <begin position="201"/>
        <end position="222"/>
    </location>
</feature>
<dbReference type="CDD" id="cd00038">
    <property type="entry name" value="CAP_ED"/>
    <property type="match status" value="1"/>
</dbReference>
<evidence type="ECO:0000256" key="4">
    <source>
        <dbReference type="ARBA" id="ARBA00022692"/>
    </source>
</evidence>
<evidence type="ECO:0000256" key="2">
    <source>
        <dbReference type="ARBA" id="ARBA00022448"/>
    </source>
</evidence>
<dbReference type="PROSITE" id="PS50042">
    <property type="entry name" value="CNMP_BINDING_3"/>
    <property type="match status" value="1"/>
</dbReference>
<feature type="transmembrane region" description="Helical" evidence="10">
    <location>
        <begin position="131"/>
        <end position="151"/>
    </location>
</feature>
<feature type="transmembrane region" description="Helical" evidence="10">
    <location>
        <begin position="31"/>
        <end position="50"/>
    </location>
</feature>
<keyword evidence="13" id="KW-1185">Reference proteome</keyword>
<keyword evidence="2" id="KW-0813">Transport</keyword>
<feature type="transmembrane region" description="Helical" evidence="10">
    <location>
        <begin position="62"/>
        <end position="81"/>
    </location>
</feature>
<evidence type="ECO:0000256" key="9">
    <source>
        <dbReference type="ARBA" id="ARBA00023201"/>
    </source>
</evidence>
<evidence type="ECO:0000256" key="3">
    <source>
        <dbReference type="ARBA" id="ARBA00022475"/>
    </source>
</evidence>
<evidence type="ECO:0000313" key="12">
    <source>
        <dbReference type="EMBL" id="RBP14353.1"/>
    </source>
</evidence>
<dbReference type="RefSeq" id="WP_113889037.1">
    <property type="nucleotide sequence ID" value="NZ_QNRK01000009.1"/>
</dbReference>
<dbReference type="Proteomes" id="UP000253529">
    <property type="component" value="Unassembled WGS sequence"/>
</dbReference>
<keyword evidence="6" id="KW-0915">Sodium</keyword>
<dbReference type="Pfam" id="PF00999">
    <property type="entry name" value="Na_H_Exchanger"/>
    <property type="match status" value="1"/>
</dbReference>
<dbReference type="Gene3D" id="2.60.120.10">
    <property type="entry name" value="Jelly Rolls"/>
    <property type="match status" value="1"/>
</dbReference>
<dbReference type="GO" id="GO:0015385">
    <property type="term" value="F:sodium:proton antiporter activity"/>
    <property type="evidence" value="ECO:0007669"/>
    <property type="project" value="InterPro"/>
</dbReference>
<dbReference type="EMBL" id="QNRK01000009">
    <property type="protein sequence ID" value="RBP14353.1"/>
    <property type="molecule type" value="Genomic_DNA"/>
</dbReference>
<dbReference type="GO" id="GO:0098719">
    <property type="term" value="P:sodium ion import across plasma membrane"/>
    <property type="evidence" value="ECO:0007669"/>
    <property type="project" value="TreeGrafter"/>
</dbReference>
<dbReference type="Pfam" id="PF00027">
    <property type="entry name" value="cNMP_binding"/>
    <property type="match status" value="1"/>
</dbReference>
<keyword evidence="9" id="KW-0739">Sodium transport</keyword>
<gene>
    <name evidence="12" type="ORF">DFR50_109106</name>
</gene>
<dbReference type="PANTHER" id="PTHR10110">
    <property type="entry name" value="SODIUM/HYDROGEN EXCHANGER"/>
    <property type="match status" value="1"/>
</dbReference>
<dbReference type="OrthoDB" id="9809206at2"/>
<dbReference type="GO" id="GO:0005886">
    <property type="term" value="C:plasma membrane"/>
    <property type="evidence" value="ECO:0007669"/>
    <property type="project" value="UniProtKB-SubCell"/>
</dbReference>
<keyword evidence="4 10" id="KW-0812">Transmembrane</keyword>
<comment type="caution">
    <text evidence="12">The sequence shown here is derived from an EMBL/GenBank/DDBJ whole genome shotgun (WGS) entry which is preliminary data.</text>
</comment>
<dbReference type="GO" id="GO:0051453">
    <property type="term" value="P:regulation of intracellular pH"/>
    <property type="evidence" value="ECO:0007669"/>
    <property type="project" value="TreeGrafter"/>
</dbReference>